<evidence type="ECO:0000313" key="2">
    <source>
        <dbReference type="EMBL" id="TNN70928.1"/>
    </source>
</evidence>
<feature type="region of interest" description="Disordered" evidence="1">
    <location>
        <begin position="61"/>
        <end position="94"/>
    </location>
</feature>
<reference evidence="2 3" key="1">
    <citation type="submission" date="2019-03" db="EMBL/GenBank/DDBJ databases">
        <title>First draft genome of Liparis tanakae, snailfish: a comprehensive survey of snailfish specific genes.</title>
        <authorList>
            <person name="Kim W."/>
            <person name="Song I."/>
            <person name="Jeong J.-H."/>
            <person name="Kim D."/>
            <person name="Kim S."/>
            <person name="Ryu S."/>
            <person name="Song J.Y."/>
            <person name="Lee S.K."/>
        </authorList>
    </citation>
    <scope>NUCLEOTIDE SEQUENCE [LARGE SCALE GENOMIC DNA]</scope>
    <source>
        <tissue evidence="2">Muscle</tissue>
    </source>
</reference>
<evidence type="ECO:0000313" key="3">
    <source>
        <dbReference type="Proteomes" id="UP000314294"/>
    </source>
</evidence>
<gene>
    <name evidence="2" type="ORF">EYF80_018913</name>
</gene>
<protein>
    <submittedName>
        <fullName evidence="2">Uncharacterized protein</fullName>
    </submittedName>
</protein>
<comment type="caution">
    <text evidence="2">The sequence shown here is derived from an EMBL/GenBank/DDBJ whole genome shotgun (WGS) entry which is preliminary data.</text>
</comment>
<proteinExistence type="predicted"/>
<dbReference type="EMBL" id="SRLO01000157">
    <property type="protein sequence ID" value="TNN70928.1"/>
    <property type="molecule type" value="Genomic_DNA"/>
</dbReference>
<name>A0A4Z2HZ34_9TELE</name>
<keyword evidence="3" id="KW-1185">Reference proteome</keyword>
<evidence type="ECO:0000256" key="1">
    <source>
        <dbReference type="SAM" id="MobiDB-lite"/>
    </source>
</evidence>
<organism evidence="2 3">
    <name type="scientific">Liparis tanakae</name>
    <name type="common">Tanaka's snailfish</name>
    <dbReference type="NCBI Taxonomy" id="230148"/>
    <lineage>
        <taxon>Eukaryota</taxon>
        <taxon>Metazoa</taxon>
        <taxon>Chordata</taxon>
        <taxon>Craniata</taxon>
        <taxon>Vertebrata</taxon>
        <taxon>Euteleostomi</taxon>
        <taxon>Actinopterygii</taxon>
        <taxon>Neopterygii</taxon>
        <taxon>Teleostei</taxon>
        <taxon>Neoteleostei</taxon>
        <taxon>Acanthomorphata</taxon>
        <taxon>Eupercaria</taxon>
        <taxon>Perciformes</taxon>
        <taxon>Cottioidei</taxon>
        <taxon>Cottales</taxon>
        <taxon>Liparidae</taxon>
        <taxon>Liparis</taxon>
    </lineage>
</organism>
<feature type="compositionally biased region" description="Gly residues" evidence="1">
    <location>
        <begin position="78"/>
        <end position="87"/>
    </location>
</feature>
<dbReference type="AlphaFoldDB" id="A0A4Z2HZ34"/>
<sequence>MVDHGDVQFSLKLSSDCIIQGSCQVHLDIVVIGILTAHPSDSGDDLTCLLSATEAPCVPVPLPPEWPTHPVTTRGRRVGGGGEGMTGDNGRERESEAWWEEQGGRMVEAWWVGAPKIPLMCPLHSPACDLRAPDSQKVLKHASVPLPGQPGDLLLEVVHLLNEVRLLSLQDMPLLDPLTDHLFFADPPELPLLVREPVVQAQVLVVSPHAAAGLRPGGRVVCPIVVVVVMVVVVEGIPVLSCGCSDNRGYHGGR</sequence>
<dbReference type="Proteomes" id="UP000314294">
    <property type="component" value="Unassembled WGS sequence"/>
</dbReference>
<accession>A0A4Z2HZ34</accession>